<evidence type="ECO:0000313" key="1">
    <source>
        <dbReference type="EMBL" id="CAG6482287.1"/>
    </source>
</evidence>
<protein>
    <submittedName>
        <fullName evidence="1">(northern house mosquito) hypothetical protein</fullName>
    </submittedName>
</protein>
<sequence>MMKLLHAGLGQIHVTVSPDRVFFSMLYSWPWNRTLSLLTLLRKNFSGTVYQIEGIGVWWSCSSGGGFEGACSAGWTFWYCGASWDTFLLKTIALLPRHAWL</sequence>
<proteinExistence type="predicted"/>
<reference evidence="1" key="1">
    <citation type="submission" date="2021-05" db="EMBL/GenBank/DDBJ databases">
        <authorList>
            <person name="Alioto T."/>
            <person name="Alioto T."/>
            <person name="Gomez Garrido J."/>
        </authorList>
    </citation>
    <scope>NUCLEOTIDE SEQUENCE</scope>
</reference>
<dbReference type="EMBL" id="HBUE01093094">
    <property type="protein sequence ID" value="CAG6482287.1"/>
    <property type="molecule type" value="Transcribed_RNA"/>
</dbReference>
<dbReference type="AlphaFoldDB" id="A0A8D8BZW4"/>
<accession>A0A8D8BZW4</accession>
<organism evidence="1">
    <name type="scientific">Culex pipiens</name>
    <name type="common">House mosquito</name>
    <dbReference type="NCBI Taxonomy" id="7175"/>
    <lineage>
        <taxon>Eukaryota</taxon>
        <taxon>Metazoa</taxon>
        <taxon>Ecdysozoa</taxon>
        <taxon>Arthropoda</taxon>
        <taxon>Hexapoda</taxon>
        <taxon>Insecta</taxon>
        <taxon>Pterygota</taxon>
        <taxon>Neoptera</taxon>
        <taxon>Endopterygota</taxon>
        <taxon>Diptera</taxon>
        <taxon>Nematocera</taxon>
        <taxon>Culicoidea</taxon>
        <taxon>Culicidae</taxon>
        <taxon>Culicinae</taxon>
        <taxon>Culicini</taxon>
        <taxon>Culex</taxon>
        <taxon>Culex</taxon>
    </lineage>
</organism>
<name>A0A8D8BZW4_CULPI</name>